<dbReference type="InterPro" id="IPR007332">
    <property type="entry name" value="DUF411"/>
</dbReference>
<keyword evidence="3" id="KW-1185">Reference proteome</keyword>
<dbReference type="AlphaFoldDB" id="A0A7U6GJ08"/>
<evidence type="ECO:0008006" key="4">
    <source>
        <dbReference type="Google" id="ProtNLM"/>
    </source>
</evidence>
<dbReference type="RefSeq" id="WP_041067345.1">
    <property type="nucleotide sequence ID" value="NZ_AP012273.1"/>
</dbReference>
<protein>
    <recommendedName>
        <fullName evidence="4">DUF411 domain-containing protein</fullName>
    </recommendedName>
</protein>
<dbReference type="SUPFAM" id="SSF52833">
    <property type="entry name" value="Thioredoxin-like"/>
    <property type="match status" value="1"/>
</dbReference>
<gene>
    <name evidence="2" type="ORF">TBH_C1555</name>
</gene>
<accession>A0A7U6GJ08</accession>
<organism evidence="2 3">
    <name type="scientific">Thiolapillus brandeum</name>
    <dbReference type="NCBI Taxonomy" id="1076588"/>
    <lineage>
        <taxon>Bacteria</taxon>
        <taxon>Pseudomonadati</taxon>
        <taxon>Pseudomonadota</taxon>
        <taxon>Gammaproteobacteria</taxon>
        <taxon>Chromatiales</taxon>
        <taxon>Sedimenticolaceae</taxon>
        <taxon>Thiolapillus</taxon>
    </lineage>
</organism>
<dbReference type="OrthoDB" id="14727at2"/>
<feature type="signal peptide" evidence="1">
    <location>
        <begin position="1"/>
        <end position="35"/>
    </location>
</feature>
<evidence type="ECO:0000256" key="1">
    <source>
        <dbReference type="SAM" id="SignalP"/>
    </source>
</evidence>
<sequence length="156" mass="17072">MSNKKRNKPVLWTALSLALMAGASLLAFQPRTSSAADLVVYKSPTCGCCRKWVRHMRENGFSVEVHEQYNVTPKKDEYGVPRQLRSCHSARIGGYVVEGHVPADVVKQLLKEKPAIAGVAVPGMPMGSPGMEGTRKDPYDVFSFTDTGKTGIYASR</sequence>
<evidence type="ECO:0000313" key="3">
    <source>
        <dbReference type="Proteomes" id="UP000031631"/>
    </source>
</evidence>
<dbReference type="EMBL" id="AP012273">
    <property type="protein sequence ID" value="BAO44473.1"/>
    <property type="molecule type" value="Genomic_DNA"/>
</dbReference>
<dbReference type="InterPro" id="IPR036249">
    <property type="entry name" value="Thioredoxin-like_sf"/>
</dbReference>
<dbReference type="KEGG" id="tbn:TBH_C1555"/>
<feature type="chain" id="PRO_5030516142" description="DUF411 domain-containing protein" evidence="1">
    <location>
        <begin position="36"/>
        <end position="156"/>
    </location>
</feature>
<evidence type="ECO:0000313" key="2">
    <source>
        <dbReference type="EMBL" id="BAO44473.1"/>
    </source>
</evidence>
<name>A0A7U6GJ08_9GAMM</name>
<proteinExistence type="predicted"/>
<dbReference type="Proteomes" id="UP000031631">
    <property type="component" value="Chromosome"/>
</dbReference>
<reference evidence="2 3" key="1">
    <citation type="journal article" date="2014" name="PLoS ONE">
        <title>Physiological and genomic features of a novel sulfur-oxidizing gammaproteobacterium belonging to a previously uncultivated symbiotic lineage isolated from a hydrothermal vent.</title>
        <authorList>
            <person name="Nunoura T."/>
            <person name="Takaki Y."/>
            <person name="Kazama H."/>
            <person name="Kakuta J."/>
            <person name="Shimamura S."/>
            <person name="Makita H."/>
            <person name="Hirai M."/>
            <person name="Miyazaki M."/>
            <person name="Takai K."/>
        </authorList>
    </citation>
    <scope>NUCLEOTIDE SEQUENCE [LARGE SCALE GENOMIC DNA]</scope>
    <source>
        <strain evidence="2 3">Hiromi1</strain>
    </source>
</reference>
<keyword evidence="1" id="KW-0732">Signal</keyword>
<dbReference type="Pfam" id="PF04214">
    <property type="entry name" value="DUF411"/>
    <property type="match status" value="1"/>
</dbReference>